<proteinExistence type="predicted"/>
<evidence type="ECO:0000313" key="2">
    <source>
        <dbReference type="EMBL" id="GAA4421641.1"/>
    </source>
</evidence>
<keyword evidence="3" id="KW-1185">Reference proteome</keyword>
<dbReference type="EMBL" id="BAABEX010000007">
    <property type="protein sequence ID" value="GAA4421641.1"/>
    <property type="molecule type" value="Genomic_DNA"/>
</dbReference>
<keyword evidence="1" id="KW-1133">Transmembrane helix</keyword>
<feature type="transmembrane region" description="Helical" evidence="1">
    <location>
        <begin position="9"/>
        <end position="28"/>
    </location>
</feature>
<protein>
    <recommendedName>
        <fullName evidence="4">DUF2214 domain-containing protein</fullName>
    </recommendedName>
</protein>
<feature type="transmembrane region" description="Helical" evidence="1">
    <location>
        <begin position="85"/>
        <end position="104"/>
    </location>
</feature>
<feature type="transmembrane region" description="Helical" evidence="1">
    <location>
        <begin position="116"/>
        <end position="137"/>
    </location>
</feature>
<evidence type="ECO:0008006" key="4">
    <source>
        <dbReference type="Google" id="ProtNLM"/>
    </source>
</evidence>
<evidence type="ECO:0000313" key="3">
    <source>
        <dbReference type="Proteomes" id="UP001501788"/>
    </source>
</evidence>
<feature type="transmembrane region" description="Helical" evidence="1">
    <location>
        <begin position="48"/>
        <end position="73"/>
    </location>
</feature>
<keyword evidence="1" id="KW-0472">Membrane</keyword>
<comment type="caution">
    <text evidence="2">The sequence shown here is derived from an EMBL/GenBank/DDBJ whole genome shotgun (WGS) entry which is preliminary data.</text>
</comment>
<evidence type="ECO:0000256" key="1">
    <source>
        <dbReference type="SAM" id="Phobius"/>
    </source>
</evidence>
<accession>A0ABP8L3U7</accession>
<sequence>MLQSWLTHAWLYPTLEVVHILGIALLLGNLLTLEVRLWGGASSLAVPALARLCIALALTGFVLAAASGLVMFALQAQELLSNDRFVWKMGLLLLAGMNAAAFHARASLQRLDVWARIQLVLSALLWLSVLVLGRWIAY</sequence>
<name>A0ABP8L3U7_9BURK</name>
<reference evidence="3" key="1">
    <citation type="journal article" date="2019" name="Int. J. Syst. Evol. Microbiol.">
        <title>The Global Catalogue of Microorganisms (GCM) 10K type strain sequencing project: providing services to taxonomists for standard genome sequencing and annotation.</title>
        <authorList>
            <consortium name="The Broad Institute Genomics Platform"/>
            <consortium name="The Broad Institute Genome Sequencing Center for Infectious Disease"/>
            <person name="Wu L."/>
            <person name="Ma J."/>
        </authorList>
    </citation>
    <scope>NUCLEOTIDE SEQUENCE [LARGE SCALE GENOMIC DNA]</scope>
    <source>
        <strain evidence="3">JCM 31890</strain>
    </source>
</reference>
<keyword evidence="1" id="KW-0812">Transmembrane</keyword>
<gene>
    <name evidence="2" type="ORF">GCM10023090_11110</name>
</gene>
<organism evidence="2 3">
    <name type="scientific">Acidovorax lacteus</name>
    <dbReference type="NCBI Taxonomy" id="1924988"/>
    <lineage>
        <taxon>Bacteria</taxon>
        <taxon>Pseudomonadati</taxon>
        <taxon>Pseudomonadota</taxon>
        <taxon>Betaproteobacteria</taxon>
        <taxon>Burkholderiales</taxon>
        <taxon>Comamonadaceae</taxon>
        <taxon>Acidovorax</taxon>
    </lineage>
</organism>
<dbReference type="Proteomes" id="UP001501788">
    <property type="component" value="Unassembled WGS sequence"/>
</dbReference>